<sequence>MWIFCPKQRFHPPVPHFVVLPANFSNKLLAHMTNIQCFILFSSWII</sequence>
<reference evidence="1" key="1">
    <citation type="submission" date="2018-02" db="EMBL/GenBank/DDBJ databases">
        <title>Rhizophora mucronata_Transcriptome.</title>
        <authorList>
            <person name="Meera S.P."/>
            <person name="Sreeshan A."/>
            <person name="Augustine A."/>
        </authorList>
    </citation>
    <scope>NUCLEOTIDE SEQUENCE</scope>
    <source>
        <tissue evidence="1">Leaf</tissue>
    </source>
</reference>
<evidence type="ECO:0000313" key="1">
    <source>
        <dbReference type="EMBL" id="MBX28927.1"/>
    </source>
</evidence>
<protein>
    <submittedName>
        <fullName evidence="1">1 4-dihydroxy-2-naphthoyl-CoA synthase</fullName>
    </submittedName>
</protein>
<dbReference type="AlphaFoldDB" id="A0A2P2MFE7"/>
<organism evidence="1">
    <name type="scientific">Rhizophora mucronata</name>
    <name type="common">Asiatic mangrove</name>
    <dbReference type="NCBI Taxonomy" id="61149"/>
    <lineage>
        <taxon>Eukaryota</taxon>
        <taxon>Viridiplantae</taxon>
        <taxon>Streptophyta</taxon>
        <taxon>Embryophyta</taxon>
        <taxon>Tracheophyta</taxon>
        <taxon>Spermatophyta</taxon>
        <taxon>Magnoliopsida</taxon>
        <taxon>eudicotyledons</taxon>
        <taxon>Gunneridae</taxon>
        <taxon>Pentapetalae</taxon>
        <taxon>rosids</taxon>
        <taxon>fabids</taxon>
        <taxon>Malpighiales</taxon>
        <taxon>Rhizophoraceae</taxon>
        <taxon>Rhizophora</taxon>
    </lineage>
</organism>
<accession>A0A2P2MFE7</accession>
<name>A0A2P2MFE7_RHIMU</name>
<dbReference type="EMBL" id="GGEC01048443">
    <property type="protein sequence ID" value="MBX28927.1"/>
    <property type="molecule type" value="Transcribed_RNA"/>
</dbReference>
<proteinExistence type="predicted"/>